<organism evidence="5 6">
    <name type="scientific">Pseudonocardia humida</name>
    <dbReference type="NCBI Taxonomy" id="2800819"/>
    <lineage>
        <taxon>Bacteria</taxon>
        <taxon>Bacillati</taxon>
        <taxon>Actinomycetota</taxon>
        <taxon>Actinomycetes</taxon>
        <taxon>Pseudonocardiales</taxon>
        <taxon>Pseudonocardiaceae</taxon>
        <taxon>Pseudonocardia</taxon>
    </lineage>
</organism>
<comment type="caution">
    <text evidence="5">The sequence shown here is derived from an EMBL/GenBank/DDBJ whole genome shotgun (WGS) entry which is preliminary data.</text>
</comment>
<dbReference type="CDD" id="cd02440">
    <property type="entry name" value="AdoMet_MTases"/>
    <property type="match status" value="1"/>
</dbReference>
<evidence type="ECO:0000256" key="3">
    <source>
        <dbReference type="ARBA" id="ARBA00022691"/>
    </source>
</evidence>
<keyword evidence="6" id="KW-1185">Reference proteome</keyword>
<feature type="domain" description="Ribosomal RNA adenine methylase transferase N-terminal" evidence="4">
    <location>
        <begin position="31"/>
        <end position="195"/>
    </location>
</feature>
<keyword evidence="1 5" id="KW-0489">Methyltransferase</keyword>
<dbReference type="InterPro" id="IPR029063">
    <property type="entry name" value="SAM-dependent_MTases_sf"/>
</dbReference>
<proteinExistence type="predicted"/>
<dbReference type="SMART" id="SM00650">
    <property type="entry name" value="rADc"/>
    <property type="match status" value="1"/>
</dbReference>
<evidence type="ECO:0000313" key="5">
    <source>
        <dbReference type="EMBL" id="MCO1656384.1"/>
    </source>
</evidence>
<evidence type="ECO:0000259" key="4">
    <source>
        <dbReference type="SMART" id="SM00650"/>
    </source>
</evidence>
<keyword evidence="3" id="KW-0949">S-adenosyl-L-methionine</keyword>
<evidence type="ECO:0000313" key="6">
    <source>
        <dbReference type="Proteomes" id="UP001165283"/>
    </source>
</evidence>
<evidence type="ECO:0000256" key="2">
    <source>
        <dbReference type="ARBA" id="ARBA00022679"/>
    </source>
</evidence>
<dbReference type="InterPro" id="IPR041698">
    <property type="entry name" value="Methyltransf_25"/>
</dbReference>
<evidence type="ECO:0000256" key="1">
    <source>
        <dbReference type="ARBA" id="ARBA00022603"/>
    </source>
</evidence>
<dbReference type="EMBL" id="JAGSOV010000034">
    <property type="protein sequence ID" value="MCO1656384.1"/>
    <property type="molecule type" value="Genomic_DNA"/>
</dbReference>
<dbReference type="RefSeq" id="WP_252439042.1">
    <property type="nucleotide sequence ID" value="NZ_JAGSOV010000034.1"/>
</dbReference>
<dbReference type="Gene3D" id="3.40.50.150">
    <property type="entry name" value="Vaccinia Virus protein VP39"/>
    <property type="match status" value="1"/>
</dbReference>
<accession>A0ABT1A0H0</accession>
<sequence length="199" mass="21325">MPRTTDALTFALEFARSPWDVASLAPSAPPVCRALALPVPETGDPLVVELGAGSGVVTQEVRRRLGGRGRHLAVELNPRFAATLAERFPDVDVLHADARQVPDLLRDRGLQADVVISGLPWAAFPTGDAPSLHQRLAGAMTAHGAFTQLGYAATRRAGPARAHLAHLHALFEEVTTSRTVWRNLPPAVVHTARRPRPCG</sequence>
<dbReference type="Proteomes" id="UP001165283">
    <property type="component" value="Unassembled WGS sequence"/>
</dbReference>
<dbReference type="GO" id="GO:0032259">
    <property type="term" value="P:methylation"/>
    <property type="evidence" value="ECO:0007669"/>
    <property type="project" value="UniProtKB-KW"/>
</dbReference>
<dbReference type="GO" id="GO:0008168">
    <property type="term" value="F:methyltransferase activity"/>
    <property type="evidence" value="ECO:0007669"/>
    <property type="project" value="UniProtKB-KW"/>
</dbReference>
<protein>
    <submittedName>
        <fullName evidence="5">Methyltransferase domain-containing protein</fullName>
    </submittedName>
</protein>
<dbReference type="InterPro" id="IPR020598">
    <property type="entry name" value="rRNA_Ade_methylase_Trfase_N"/>
</dbReference>
<dbReference type="SUPFAM" id="SSF53335">
    <property type="entry name" value="S-adenosyl-L-methionine-dependent methyltransferases"/>
    <property type="match status" value="1"/>
</dbReference>
<name>A0ABT1A0H0_9PSEU</name>
<reference evidence="5" key="1">
    <citation type="submission" date="2021-04" db="EMBL/GenBank/DDBJ databases">
        <title>Pseudonocardia sp. nov., isolated from sandy soil of mangrove forest.</title>
        <authorList>
            <person name="Zan Z."/>
            <person name="Huang R."/>
            <person name="Liu W."/>
        </authorList>
    </citation>
    <scope>NUCLEOTIDE SEQUENCE</scope>
    <source>
        <strain evidence="5">S2-4</strain>
    </source>
</reference>
<gene>
    <name evidence="5" type="ORF">KDL28_15085</name>
</gene>
<keyword evidence="2" id="KW-0808">Transferase</keyword>
<dbReference type="Pfam" id="PF13649">
    <property type="entry name" value="Methyltransf_25"/>
    <property type="match status" value="1"/>
</dbReference>